<dbReference type="InterPro" id="IPR002347">
    <property type="entry name" value="SDR_fam"/>
</dbReference>
<dbReference type="InterPro" id="IPR020904">
    <property type="entry name" value="Sc_DH/Rdtase_CS"/>
</dbReference>
<keyword evidence="1" id="KW-0560">Oxidoreductase</keyword>
<protein>
    <submittedName>
        <fullName evidence="3">SDR family NAD(P)-dependent oxidoreductase</fullName>
    </submittedName>
</protein>
<accession>A0A845V597</accession>
<reference evidence="3 4" key="1">
    <citation type="submission" date="2020-02" db="EMBL/GenBank/DDBJ databases">
        <authorList>
            <person name="Zhang X.-Y."/>
        </authorList>
    </citation>
    <scope>NUCLEOTIDE SEQUENCE [LARGE SCALE GENOMIC DNA]</scope>
    <source>
        <strain evidence="3 4">C33</strain>
    </source>
</reference>
<evidence type="ECO:0000313" key="3">
    <source>
        <dbReference type="EMBL" id="NDY96356.1"/>
    </source>
</evidence>
<dbReference type="RefSeq" id="WP_164211757.1">
    <property type="nucleotide sequence ID" value="NZ_JAAGSC010000042.1"/>
</dbReference>
<dbReference type="PRINTS" id="PR00080">
    <property type="entry name" value="SDRFAMILY"/>
</dbReference>
<dbReference type="PROSITE" id="PS00061">
    <property type="entry name" value="ADH_SHORT"/>
    <property type="match status" value="1"/>
</dbReference>
<dbReference type="SUPFAM" id="SSF51735">
    <property type="entry name" value="NAD(P)-binding Rossmann-fold domains"/>
    <property type="match status" value="1"/>
</dbReference>
<keyword evidence="4" id="KW-1185">Reference proteome</keyword>
<comment type="similarity">
    <text evidence="2">Belongs to the short-chain dehydrogenases/reductases (SDR) family.</text>
</comment>
<dbReference type="GO" id="GO:0016491">
    <property type="term" value="F:oxidoreductase activity"/>
    <property type="evidence" value="ECO:0007669"/>
    <property type="project" value="UniProtKB-KW"/>
</dbReference>
<comment type="caution">
    <text evidence="3">The sequence shown here is derived from an EMBL/GenBank/DDBJ whole genome shotgun (WGS) entry which is preliminary data.</text>
</comment>
<name>A0A845V597_9GAMM</name>
<evidence type="ECO:0000313" key="4">
    <source>
        <dbReference type="Proteomes" id="UP000484885"/>
    </source>
</evidence>
<dbReference type="InterPro" id="IPR036291">
    <property type="entry name" value="NAD(P)-bd_dom_sf"/>
</dbReference>
<proteinExistence type="inferred from homology"/>
<sequence length="256" mass="26519">MQLASVKAVITGGVSGLGFAVAKRLVAAGARVRLFDIDAEKARAAVDELGPNSARFLAVDVTSETAVAEAVGQAAAEMDGLNVAVSCAGILGVGRVLGREGPMALDRFSGTVMVNLIGSFNVAKAAAERMQGNEPGEDGERGVIINTASIAAFEGQIGQAAYAASKAGVVGMTLPMAREFSRLGVRVMAIAPGVFHTPMVDVMPEPVQQALAGSIPFPKRLGRSDEFADLAAHIIENRYFNGTVIRLDGAVRLEPK</sequence>
<dbReference type="PANTHER" id="PTHR43658:SF8">
    <property type="entry name" value="17-BETA-HYDROXYSTEROID DEHYDROGENASE 14-RELATED"/>
    <property type="match status" value="1"/>
</dbReference>
<evidence type="ECO:0000256" key="2">
    <source>
        <dbReference type="RuleBase" id="RU000363"/>
    </source>
</evidence>
<dbReference type="AlphaFoldDB" id="A0A845V597"/>
<organism evidence="3 4">
    <name type="scientific">Wenzhouxiangella limi</name>
    <dbReference type="NCBI Taxonomy" id="2707351"/>
    <lineage>
        <taxon>Bacteria</taxon>
        <taxon>Pseudomonadati</taxon>
        <taxon>Pseudomonadota</taxon>
        <taxon>Gammaproteobacteria</taxon>
        <taxon>Chromatiales</taxon>
        <taxon>Wenzhouxiangellaceae</taxon>
        <taxon>Wenzhouxiangella</taxon>
    </lineage>
</organism>
<dbReference type="Pfam" id="PF00106">
    <property type="entry name" value="adh_short"/>
    <property type="match status" value="1"/>
</dbReference>
<dbReference type="PRINTS" id="PR00081">
    <property type="entry name" value="GDHRDH"/>
</dbReference>
<dbReference type="Gene3D" id="3.40.50.720">
    <property type="entry name" value="NAD(P)-binding Rossmann-like Domain"/>
    <property type="match status" value="1"/>
</dbReference>
<evidence type="ECO:0000256" key="1">
    <source>
        <dbReference type="ARBA" id="ARBA00023002"/>
    </source>
</evidence>
<dbReference type="EMBL" id="JAAGSC010000042">
    <property type="protein sequence ID" value="NDY96356.1"/>
    <property type="molecule type" value="Genomic_DNA"/>
</dbReference>
<dbReference type="Proteomes" id="UP000484885">
    <property type="component" value="Unassembled WGS sequence"/>
</dbReference>
<dbReference type="PANTHER" id="PTHR43658">
    <property type="entry name" value="SHORT-CHAIN DEHYDROGENASE/REDUCTASE"/>
    <property type="match status" value="1"/>
</dbReference>
<gene>
    <name evidence="3" type="ORF">G3I74_11505</name>
</gene>